<dbReference type="GO" id="GO:0016791">
    <property type="term" value="F:phosphatase activity"/>
    <property type="evidence" value="ECO:0007669"/>
    <property type="project" value="TreeGrafter"/>
</dbReference>
<dbReference type="NCBIfam" id="TIGR01460">
    <property type="entry name" value="HAD-SF-IIA"/>
    <property type="match status" value="1"/>
</dbReference>
<keyword evidence="2" id="KW-1185">Reference proteome</keyword>
<dbReference type="InterPro" id="IPR023214">
    <property type="entry name" value="HAD_sf"/>
</dbReference>
<organism evidence="1 2">
    <name type="scientific">Microlunatus endophyticus</name>
    <dbReference type="NCBI Taxonomy" id="1716077"/>
    <lineage>
        <taxon>Bacteria</taxon>
        <taxon>Bacillati</taxon>
        <taxon>Actinomycetota</taxon>
        <taxon>Actinomycetes</taxon>
        <taxon>Propionibacteriales</taxon>
        <taxon>Propionibacteriaceae</taxon>
        <taxon>Microlunatus</taxon>
    </lineage>
</organism>
<dbReference type="Gene3D" id="3.40.50.1000">
    <property type="entry name" value="HAD superfamily/HAD-like"/>
    <property type="match status" value="2"/>
</dbReference>
<evidence type="ECO:0000313" key="1">
    <source>
        <dbReference type="EMBL" id="GGL49649.1"/>
    </source>
</evidence>
<name>A0A917S0V9_9ACTN</name>
<protein>
    <submittedName>
        <fullName evidence="1">Haloacid dehalogenase</fullName>
    </submittedName>
</protein>
<dbReference type="EMBL" id="BMMZ01000001">
    <property type="protein sequence ID" value="GGL49649.1"/>
    <property type="molecule type" value="Genomic_DNA"/>
</dbReference>
<dbReference type="Pfam" id="PF13344">
    <property type="entry name" value="Hydrolase_6"/>
    <property type="match status" value="1"/>
</dbReference>
<reference evidence="1" key="1">
    <citation type="journal article" date="2014" name="Int. J. Syst. Evol. Microbiol.">
        <title>Complete genome sequence of Corynebacterium casei LMG S-19264T (=DSM 44701T), isolated from a smear-ripened cheese.</title>
        <authorList>
            <consortium name="US DOE Joint Genome Institute (JGI-PGF)"/>
            <person name="Walter F."/>
            <person name="Albersmeier A."/>
            <person name="Kalinowski J."/>
            <person name="Ruckert C."/>
        </authorList>
    </citation>
    <scope>NUCLEOTIDE SEQUENCE</scope>
    <source>
        <strain evidence="1">CGMCC 4.7306</strain>
    </source>
</reference>
<dbReference type="PANTHER" id="PTHR19288">
    <property type="entry name" value="4-NITROPHENYLPHOSPHATASE-RELATED"/>
    <property type="match status" value="1"/>
</dbReference>
<proteinExistence type="predicted"/>
<dbReference type="PANTHER" id="PTHR19288:SF95">
    <property type="entry name" value="D-GLYCEROL 3-PHOSPHATE PHOSPHATASE"/>
    <property type="match status" value="1"/>
</dbReference>
<dbReference type="Proteomes" id="UP000613840">
    <property type="component" value="Unassembled WGS sequence"/>
</dbReference>
<accession>A0A917S0V9</accession>
<comment type="caution">
    <text evidence="1">The sequence shown here is derived from an EMBL/GenBank/DDBJ whole genome shotgun (WGS) entry which is preliminary data.</text>
</comment>
<gene>
    <name evidence="1" type="ORF">GCM10011575_04750</name>
</gene>
<dbReference type="InterPro" id="IPR006357">
    <property type="entry name" value="HAD-SF_hydro_IIA"/>
</dbReference>
<sequence>MLIDRYDAALFDLDGVLYLGPDAVPGAPEAVNGLQQHDVRVGFVTNNAARTPKVVAEQLRGFGITCDEQDVVTSAQAGARVLFDRFGAGARVLAVGGDGLHQALSDFGLVAVLSADDHPVAVIQGYDPEMSWEMITEAALAIRRGALWVATNTDPTRPTDRGLVPGNGAAVAAVRTAVETDPLVAGKPERPLLEETVRRLGSKRPIFVGDRIDTDIAGAGNLDMDSMLVMTGAHGPVQLFSAIGVERPTHIGLNAGDLLAEERRARGTGEDRIAVGSIEAYLDHQGLRLSRRPGDDELMDAVWAATRLCWQCADAELPTDAFDLADELTNRVRAVLGD</sequence>
<reference evidence="1" key="2">
    <citation type="submission" date="2020-09" db="EMBL/GenBank/DDBJ databases">
        <authorList>
            <person name="Sun Q."/>
            <person name="Zhou Y."/>
        </authorList>
    </citation>
    <scope>NUCLEOTIDE SEQUENCE</scope>
    <source>
        <strain evidence="1">CGMCC 4.7306</strain>
    </source>
</reference>
<dbReference type="AlphaFoldDB" id="A0A917S0V9"/>
<evidence type="ECO:0000313" key="2">
    <source>
        <dbReference type="Proteomes" id="UP000613840"/>
    </source>
</evidence>
<dbReference type="GO" id="GO:0005737">
    <property type="term" value="C:cytoplasm"/>
    <property type="evidence" value="ECO:0007669"/>
    <property type="project" value="TreeGrafter"/>
</dbReference>
<dbReference type="Pfam" id="PF13242">
    <property type="entry name" value="Hydrolase_like"/>
    <property type="match status" value="1"/>
</dbReference>
<dbReference type="SUPFAM" id="SSF56784">
    <property type="entry name" value="HAD-like"/>
    <property type="match status" value="1"/>
</dbReference>
<dbReference type="InterPro" id="IPR036412">
    <property type="entry name" value="HAD-like_sf"/>
</dbReference>